<protein>
    <submittedName>
        <fullName evidence="4">Laminin G sub domain 2</fullName>
    </submittedName>
</protein>
<feature type="compositionally biased region" description="Basic and acidic residues" evidence="3">
    <location>
        <begin position="845"/>
        <end position="860"/>
    </location>
</feature>
<dbReference type="Proteomes" id="UP001153069">
    <property type="component" value="Unassembled WGS sequence"/>
</dbReference>
<dbReference type="PANTHER" id="PTHR36489:SF2">
    <property type="entry name" value="APPLE DOMAIN-CONTAINING PROTEIN"/>
    <property type="match status" value="1"/>
</dbReference>
<proteinExistence type="predicted"/>
<feature type="compositionally biased region" description="Polar residues" evidence="3">
    <location>
        <begin position="613"/>
        <end position="638"/>
    </location>
</feature>
<evidence type="ECO:0000256" key="2">
    <source>
        <dbReference type="ARBA" id="ARBA00022737"/>
    </source>
</evidence>
<sequence length="1329" mass="142175">MSGQACISAAEAQDTIAHYCSSNCHSREPNHESYKIDTYQHSKVPPTVQFFTPPRQPYPPSKTDAPSFFPTDIFEKPASFNRPTTSTVPTETPKGKPSSNYRYKNPAAVHRPDGPLTDAPSYFPSDLFEKPASFYRPTTLSVPTESPKRKPPTKLGQPAAHQRPSSTETPSYFPTDIFEKPASFERPAALPAPTETPKGKPSSKYRYENPAAVQRPSSTEAPSYFPTDIFEKPASFDRPSTTPGPTESPKRKPPTEYGQPAAVQRPSSTAAPSYFPSDIFEKPASFNRPTTSTVPTETPDGKPSSGYRYKNPAAVNRPSDGPLTEAPSYFPSDYFEKPASFDRPSTTPGPTESPKRKPPTKYGQPAAVHRPSNGPLTESPSHVPSDYFEKPAAVGRPSATGTPTVGVNSQVPSDYFEKPAAVGRPSASPRPTEGPKRKPPSKFEQPAAVERPTSSPTIIAPSSQPSQPTSPEPTEVLSSVPTGVPTTPPSPGPSGIPTSQPTELPTLNPTSAPTLAPSQNPTDSPTSAPTATPTTEGPTETPTFKPTEGPTTLPTQKPTGSPTTTPTGKPSEKPTDRPTETPTLKPTDGPTTTPSHKPTGRPTIEVTDEPTEKPSSGPTGTPTLKPTNAPTATPSQKPTDIPTIEPTNKPTTTPSQKPTDVPTVEPTANPTDIPTIQPTSGPTGFPSHGPTVASMEPSIAESSIPTPTQKFFAPPKEPTPEVPTATSTPSNVALVPSHAFRGPPKMPSTTEAPTSFAPTKAPICPPTPIEKSEKPAAEQPGYPTFVPTLSPTCPTEEPEDTASPTAVTVSRGSKVQLEDEKPAHTPSAAASESGQPMEEFPTIKVEYHRTESKHNSESSEAKQQGATASSETKHPESPSASNSKDQGKGTEPASETKHPESPSASNSKDRGKGTELVAPSAEAARQPGPTTVRVSKPTEAKGTEPPTCPDMPYLGQMISNCPSPSPEAGAEDTHRSQHVKVHRQEDEDQDTYKDNERKVNIVGGGASGFRETQSDDEDTEAIAANEMADKHQSRQLERESSLQQTLHDDCIASMIVYEEDFEMDGIESAWTDSRVASSLNFSRFVTPLGGDLNTSISQTFFISKAPDGTPAWSVTVEFVLYTVDMQQANGNLDVAVGGTTITLSDFGLPSTNSNSYREGATDGISWWQSILRQGDNLGFGVAMDAKHLVELTVHKEHIPEGRLVLRFSQGSSMAFAGFDDIVIEANYDCTSTQPNVSVAQPPQKDGDAPMRQPTLPADETSLGFPYCSSEDFPCSADSGMVFVCHFSSRRGFDTLCIHEQDSVILQYYVQDYCGPCLSPLDSMIHRRKP</sequence>
<gene>
    <name evidence="4" type="ORF">SEMRO_119_G057970.1</name>
</gene>
<feature type="compositionally biased region" description="Polar residues" evidence="3">
    <location>
        <begin position="861"/>
        <end position="870"/>
    </location>
</feature>
<feature type="compositionally biased region" description="Low complexity" evidence="3">
    <location>
        <begin position="521"/>
        <end position="569"/>
    </location>
</feature>
<feature type="compositionally biased region" description="Polar residues" evidence="3">
    <location>
        <begin position="399"/>
        <end position="412"/>
    </location>
</feature>
<reference evidence="4" key="1">
    <citation type="submission" date="2020-06" db="EMBL/GenBank/DDBJ databases">
        <authorList>
            <consortium name="Plant Systems Biology data submission"/>
        </authorList>
    </citation>
    <scope>NUCLEOTIDE SEQUENCE</scope>
    <source>
        <strain evidence="4">D6</strain>
    </source>
</reference>
<feature type="compositionally biased region" description="Polar residues" evidence="3">
    <location>
        <begin position="503"/>
        <end position="520"/>
    </location>
</feature>
<feature type="region of interest" description="Disordered" evidence="3">
    <location>
        <begin position="1233"/>
        <end position="1252"/>
    </location>
</feature>
<evidence type="ECO:0000256" key="1">
    <source>
        <dbReference type="ARBA" id="ARBA00022729"/>
    </source>
</evidence>
<organism evidence="4 5">
    <name type="scientific">Seminavis robusta</name>
    <dbReference type="NCBI Taxonomy" id="568900"/>
    <lineage>
        <taxon>Eukaryota</taxon>
        <taxon>Sar</taxon>
        <taxon>Stramenopiles</taxon>
        <taxon>Ochrophyta</taxon>
        <taxon>Bacillariophyta</taxon>
        <taxon>Bacillariophyceae</taxon>
        <taxon>Bacillariophycidae</taxon>
        <taxon>Naviculales</taxon>
        <taxon>Naviculaceae</taxon>
        <taxon>Seminavis</taxon>
    </lineage>
</organism>
<evidence type="ECO:0000313" key="5">
    <source>
        <dbReference type="Proteomes" id="UP001153069"/>
    </source>
</evidence>
<feature type="compositionally biased region" description="Polar residues" evidence="3">
    <location>
        <begin position="666"/>
        <end position="682"/>
    </location>
</feature>
<feature type="compositionally biased region" description="Polar residues" evidence="3">
    <location>
        <begin position="700"/>
        <end position="709"/>
    </location>
</feature>
<keyword evidence="1" id="KW-0732">Signal</keyword>
<keyword evidence="2" id="KW-0677">Repeat</keyword>
<comment type="caution">
    <text evidence="4">The sequence shown here is derived from an EMBL/GenBank/DDBJ whole genome shotgun (WGS) entry which is preliminary data.</text>
</comment>
<feature type="compositionally biased region" description="Polar residues" evidence="3">
    <location>
        <begin position="802"/>
        <end position="813"/>
    </location>
</feature>
<dbReference type="OrthoDB" id="3938004at2759"/>
<feature type="compositionally biased region" description="Polar residues" evidence="3">
    <location>
        <begin position="163"/>
        <end position="172"/>
    </location>
</feature>
<feature type="compositionally biased region" description="Polar residues" evidence="3">
    <location>
        <begin position="645"/>
        <end position="658"/>
    </location>
</feature>
<dbReference type="EMBL" id="CAICTM010000118">
    <property type="protein sequence ID" value="CAB9501805.1"/>
    <property type="molecule type" value="Genomic_DNA"/>
</dbReference>
<dbReference type="PANTHER" id="PTHR36489">
    <property type="entry name" value="PROTEIN-COUPLED RECEPTOR GPR1, PUTATIVE-RELATED"/>
    <property type="match status" value="1"/>
</dbReference>
<evidence type="ECO:0000256" key="3">
    <source>
        <dbReference type="SAM" id="MobiDB-lite"/>
    </source>
</evidence>
<feature type="compositionally biased region" description="Basic and acidic residues" evidence="3">
    <location>
        <begin position="570"/>
        <end position="579"/>
    </location>
</feature>
<accession>A0A9N8H749</accession>
<dbReference type="InterPro" id="IPR006970">
    <property type="entry name" value="PT"/>
</dbReference>
<feature type="compositionally biased region" description="Polar residues" evidence="3">
    <location>
        <begin position="747"/>
        <end position="757"/>
    </location>
</feature>
<feature type="compositionally biased region" description="Basic and acidic residues" evidence="3">
    <location>
        <begin position="982"/>
        <end position="999"/>
    </location>
</feature>
<feature type="compositionally biased region" description="Polar residues" evidence="3">
    <location>
        <begin position="287"/>
        <end position="296"/>
    </location>
</feature>
<evidence type="ECO:0000313" key="4">
    <source>
        <dbReference type="EMBL" id="CAB9501805.1"/>
    </source>
</evidence>
<feature type="compositionally biased region" description="Polar residues" evidence="3">
    <location>
        <begin position="580"/>
        <end position="596"/>
    </location>
</feature>
<name>A0A9N8H749_9STRA</name>
<feature type="region of interest" description="Disordered" evidence="3">
    <location>
        <begin position="75"/>
        <end position="1017"/>
    </location>
</feature>
<keyword evidence="5" id="KW-1185">Reference proteome</keyword>
<feature type="compositionally biased region" description="Low complexity" evidence="3">
    <location>
        <begin position="452"/>
        <end position="485"/>
    </location>
</feature>
<feature type="compositionally biased region" description="Polar residues" evidence="3">
    <location>
        <begin position="81"/>
        <end position="90"/>
    </location>
</feature>
<dbReference type="Pfam" id="PF04886">
    <property type="entry name" value="PT"/>
    <property type="match status" value="1"/>
</dbReference>